<reference evidence="1" key="1">
    <citation type="submission" date="2021-02" db="EMBL/GenBank/DDBJ databases">
        <title>Metagenome analyses of Stigonema ocellatum DSM 106950, Chlorogloea purpurea SAG 13.99 and Gomphosphaeria aponina DSM 107014.</title>
        <authorList>
            <person name="Marter P."/>
            <person name="Huang S."/>
        </authorList>
    </citation>
    <scope>NUCLEOTIDE SEQUENCE</scope>
    <source>
        <strain evidence="1">JP213</strain>
    </source>
</reference>
<evidence type="ECO:0000313" key="1">
    <source>
        <dbReference type="EMBL" id="MBR8828355.1"/>
    </source>
</evidence>
<evidence type="ECO:0000313" key="2">
    <source>
        <dbReference type="Proteomes" id="UP000767446"/>
    </source>
</evidence>
<name>A0A941JV63_9CHRO</name>
<dbReference type="InterPro" id="IPR035948">
    <property type="entry name" value="YwqG-like_sf"/>
</dbReference>
<dbReference type="AlphaFoldDB" id="A0A941JV63"/>
<protein>
    <submittedName>
        <fullName evidence="1">DUF1963 domain-containing protein</fullName>
    </submittedName>
</protein>
<organism evidence="1 2">
    <name type="scientific">Gomphosphaeria aponina SAG 52.96 = DSM 107014</name>
    <dbReference type="NCBI Taxonomy" id="1521640"/>
    <lineage>
        <taxon>Bacteria</taxon>
        <taxon>Bacillati</taxon>
        <taxon>Cyanobacteriota</taxon>
        <taxon>Cyanophyceae</taxon>
        <taxon>Oscillatoriophycideae</taxon>
        <taxon>Chroococcales</taxon>
        <taxon>Gomphosphaeriaceae</taxon>
        <taxon>Gomphosphaeria</taxon>
    </lineage>
</organism>
<dbReference type="InterPro" id="IPR015315">
    <property type="entry name" value="DUF1963"/>
</dbReference>
<dbReference type="Proteomes" id="UP000767446">
    <property type="component" value="Unassembled WGS sequence"/>
</dbReference>
<dbReference type="Gene3D" id="2.30.320.10">
    <property type="entry name" value="YwqG-like"/>
    <property type="match status" value="1"/>
</dbReference>
<proteinExistence type="predicted"/>
<dbReference type="SUPFAM" id="SSF103032">
    <property type="entry name" value="Hypothetical protein YwqG"/>
    <property type="match status" value="1"/>
</dbReference>
<accession>A0A941JV63</accession>
<dbReference type="Pfam" id="PF09234">
    <property type="entry name" value="DUF1963"/>
    <property type="match status" value="1"/>
</dbReference>
<sequence length="224" mass="25747">MIPEKILPHKRSAWQPITIDGDGVLTASKFAGKPWLKKDEQWPQCPHCNNYLQFFLQLNLNNLPELLQPEFGTGILQMFYCTNCDYEGWKPFSDVHLIRIIQPKEGEEQDVEIPGNSFPPKLIVGWQELEDYPNYEEAAELGVELDDEFFEENFPISGDKLAGWPFWVQGIEYPNCPICNEKMRLVFQVDSEDNLPFMFGDVGCGHITQCKNHKNQVGFGWACG</sequence>
<dbReference type="EMBL" id="JADQBC010000066">
    <property type="protein sequence ID" value="MBR8828355.1"/>
    <property type="molecule type" value="Genomic_DNA"/>
</dbReference>
<dbReference type="PANTHER" id="PTHR36436:SF6">
    <property type="entry name" value="SLL5081 PROTEIN"/>
    <property type="match status" value="1"/>
</dbReference>
<comment type="caution">
    <text evidence="1">The sequence shown here is derived from an EMBL/GenBank/DDBJ whole genome shotgun (WGS) entry which is preliminary data.</text>
</comment>
<dbReference type="PANTHER" id="PTHR36436">
    <property type="entry name" value="SLL5081 PROTEIN"/>
    <property type="match status" value="1"/>
</dbReference>
<gene>
    <name evidence="1" type="ORF">DSM107014_10740</name>
</gene>